<organism evidence="1 2">
    <name type="scientific">Cardiobacterium valvarum F0432</name>
    <dbReference type="NCBI Taxonomy" id="797473"/>
    <lineage>
        <taxon>Bacteria</taxon>
        <taxon>Pseudomonadati</taxon>
        <taxon>Pseudomonadota</taxon>
        <taxon>Gammaproteobacteria</taxon>
        <taxon>Cardiobacteriales</taxon>
        <taxon>Cardiobacteriaceae</taxon>
        <taxon>Cardiobacterium</taxon>
    </lineage>
</organism>
<accession>G9ZED3</accession>
<sequence length="68" mass="7286">MPLPRPDSPLSSSCRNAFPSPTQISTRCYIPCLPSPPSTPFAAASAGYLPSPIPLGITHQKLIDRTHE</sequence>
<name>G9ZED3_9GAMM</name>
<dbReference type="AlphaFoldDB" id="G9ZED3"/>
<protein>
    <submittedName>
        <fullName evidence="1">Uncharacterized protein</fullName>
    </submittedName>
</protein>
<dbReference type="EMBL" id="AGCM01000062">
    <property type="protein sequence ID" value="EHM54674.1"/>
    <property type="molecule type" value="Genomic_DNA"/>
</dbReference>
<comment type="caution">
    <text evidence="1">The sequence shown here is derived from an EMBL/GenBank/DDBJ whole genome shotgun (WGS) entry which is preliminary data.</text>
</comment>
<evidence type="ECO:0000313" key="2">
    <source>
        <dbReference type="Proteomes" id="UP000004750"/>
    </source>
</evidence>
<evidence type="ECO:0000313" key="1">
    <source>
        <dbReference type="EMBL" id="EHM54674.1"/>
    </source>
</evidence>
<dbReference type="HOGENOM" id="CLU_2786252_0_0_6"/>
<reference evidence="1 2" key="1">
    <citation type="submission" date="2011-08" db="EMBL/GenBank/DDBJ databases">
        <authorList>
            <person name="Weinstock G."/>
            <person name="Sodergren E."/>
            <person name="Clifton S."/>
            <person name="Fulton L."/>
            <person name="Fulton B."/>
            <person name="Courtney L."/>
            <person name="Fronick C."/>
            <person name="Harrison M."/>
            <person name="Strong C."/>
            <person name="Farmer C."/>
            <person name="Delahaunty K."/>
            <person name="Markovic C."/>
            <person name="Hall O."/>
            <person name="Minx P."/>
            <person name="Tomlinson C."/>
            <person name="Mitreva M."/>
            <person name="Hou S."/>
            <person name="Chen J."/>
            <person name="Wollam A."/>
            <person name="Pepin K.H."/>
            <person name="Johnson M."/>
            <person name="Bhonagiri V."/>
            <person name="Zhang X."/>
            <person name="Suruliraj S."/>
            <person name="Warren W."/>
            <person name="Chinwalla A."/>
            <person name="Mardis E.R."/>
            <person name="Wilson R.K."/>
        </authorList>
    </citation>
    <scope>NUCLEOTIDE SEQUENCE [LARGE SCALE GENOMIC DNA]</scope>
    <source>
        <strain evidence="1 2">F0432</strain>
    </source>
</reference>
<proteinExistence type="predicted"/>
<dbReference type="Proteomes" id="UP000004750">
    <property type="component" value="Unassembled WGS sequence"/>
</dbReference>
<gene>
    <name evidence="1" type="ORF">HMPREF9080_01118</name>
</gene>